<feature type="region of interest" description="Disordered" evidence="1">
    <location>
        <begin position="104"/>
        <end position="137"/>
    </location>
</feature>
<dbReference type="EMBL" id="CAKOFQ010006655">
    <property type="protein sequence ID" value="CAH1954523.1"/>
    <property type="molecule type" value="Genomic_DNA"/>
</dbReference>
<proteinExistence type="predicted"/>
<keyword evidence="4" id="KW-1185">Reference proteome</keyword>
<feature type="signal peptide" evidence="2">
    <location>
        <begin position="1"/>
        <end position="16"/>
    </location>
</feature>
<keyword evidence="2" id="KW-0732">Signal</keyword>
<reference evidence="3" key="1">
    <citation type="submission" date="2022-03" db="EMBL/GenBank/DDBJ databases">
        <authorList>
            <person name="Sayadi A."/>
        </authorList>
    </citation>
    <scope>NUCLEOTIDE SEQUENCE</scope>
</reference>
<evidence type="ECO:0000313" key="4">
    <source>
        <dbReference type="Proteomes" id="UP001152888"/>
    </source>
</evidence>
<evidence type="ECO:0000313" key="3">
    <source>
        <dbReference type="EMBL" id="CAH1954523.1"/>
    </source>
</evidence>
<protein>
    <submittedName>
        <fullName evidence="3">Uncharacterized protein</fullName>
    </submittedName>
</protein>
<organism evidence="3 4">
    <name type="scientific">Acanthoscelides obtectus</name>
    <name type="common">Bean weevil</name>
    <name type="synonym">Bruchus obtectus</name>
    <dbReference type="NCBI Taxonomy" id="200917"/>
    <lineage>
        <taxon>Eukaryota</taxon>
        <taxon>Metazoa</taxon>
        <taxon>Ecdysozoa</taxon>
        <taxon>Arthropoda</taxon>
        <taxon>Hexapoda</taxon>
        <taxon>Insecta</taxon>
        <taxon>Pterygota</taxon>
        <taxon>Neoptera</taxon>
        <taxon>Endopterygota</taxon>
        <taxon>Coleoptera</taxon>
        <taxon>Polyphaga</taxon>
        <taxon>Cucujiformia</taxon>
        <taxon>Chrysomeloidea</taxon>
        <taxon>Chrysomelidae</taxon>
        <taxon>Bruchinae</taxon>
        <taxon>Bruchini</taxon>
        <taxon>Acanthoscelides</taxon>
    </lineage>
</organism>
<feature type="compositionally biased region" description="Polar residues" evidence="1">
    <location>
        <begin position="128"/>
        <end position="137"/>
    </location>
</feature>
<dbReference type="Proteomes" id="UP001152888">
    <property type="component" value="Unassembled WGS sequence"/>
</dbReference>
<sequence>MKLLIILFSFLASCIADELSECKCTEGYKPKQDESGVVYCHGTIVKSILPCNMVIKPDCICNEEATSVLQDDYGTWCTRLVDGKEEKRWTCENKEDWEAFYISHPEEKPKEKVENKPQEAPKQETQDKQQGSTILKS</sequence>
<gene>
    <name evidence="3" type="ORF">ACAOBT_LOCUS591</name>
</gene>
<accession>A0A9P0JK52</accession>
<evidence type="ECO:0000256" key="2">
    <source>
        <dbReference type="SAM" id="SignalP"/>
    </source>
</evidence>
<comment type="caution">
    <text evidence="3">The sequence shown here is derived from an EMBL/GenBank/DDBJ whole genome shotgun (WGS) entry which is preliminary data.</text>
</comment>
<feature type="compositionally biased region" description="Basic and acidic residues" evidence="1">
    <location>
        <begin position="104"/>
        <end position="127"/>
    </location>
</feature>
<dbReference type="AlphaFoldDB" id="A0A9P0JK52"/>
<name>A0A9P0JK52_ACAOB</name>
<feature type="chain" id="PRO_5040230625" evidence="2">
    <location>
        <begin position="17"/>
        <end position="137"/>
    </location>
</feature>
<dbReference type="OrthoDB" id="6676381at2759"/>
<evidence type="ECO:0000256" key="1">
    <source>
        <dbReference type="SAM" id="MobiDB-lite"/>
    </source>
</evidence>